<keyword evidence="5 10" id="KW-1133">Transmembrane helix</keyword>
<feature type="transmembrane region" description="Helical" evidence="10">
    <location>
        <begin position="111"/>
        <end position="131"/>
    </location>
</feature>
<protein>
    <submittedName>
        <fullName evidence="12">Sodium/proton antiporter (CPA1 family)</fullName>
    </submittedName>
</protein>
<dbReference type="Proteomes" id="UP000237983">
    <property type="component" value="Unassembled WGS sequence"/>
</dbReference>
<evidence type="ECO:0000313" key="13">
    <source>
        <dbReference type="Proteomes" id="UP000237983"/>
    </source>
</evidence>
<gene>
    <name evidence="12" type="ORF">B0I08_10735</name>
</gene>
<feature type="transmembrane region" description="Helical" evidence="10">
    <location>
        <begin position="378"/>
        <end position="401"/>
    </location>
</feature>
<reference evidence="12 13" key="1">
    <citation type="submission" date="2018-03" db="EMBL/GenBank/DDBJ databases">
        <title>Genomic Encyclopedia of Type Strains, Phase III (KMG-III): the genomes of soil and plant-associated and newly described type strains.</title>
        <authorList>
            <person name="Whitman W."/>
        </authorList>
    </citation>
    <scope>NUCLEOTIDE SEQUENCE [LARGE SCALE GENOMIC DNA]</scope>
    <source>
        <strain evidence="12 13">CGMCC 1.12484</strain>
    </source>
</reference>
<dbReference type="InterPro" id="IPR018422">
    <property type="entry name" value="Cation/H_exchanger_CPA1"/>
</dbReference>
<feature type="transmembrane region" description="Helical" evidence="10">
    <location>
        <begin position="260"/>
        <end position="280"/>
    </location>
</feature>
<proteinExistence type="inferred from homology"/>
<feature type="transmembrane region" description="Helical" evidence="10">
    <location>
        <begin position="300"/>
        <end position="323"/>
    </location>
</feature>
<evidence type="ECO:0000256" key="3">
    <source>
        <dbReference type="ARBA" id="ARBA00022475"/>
    </source>
</evidence>
<keyword evidence="7 10" id="KW-0406">Ion transport</keyword>
<feature type="transmembrane region" description="Helical" evidence="10">
    <location>
        <begin position="180"/>
        <end position="201"/>
    </location>
</feature>
<dbReference type="EMBL" id="PVTL01000007">
    <property type="protein sequence ID" value="PRY67142.1"/>
    <property type="molecule type" value="Genomic_DNA"/>
</dbReference>
<dbReference type="Pfam" id="PF00999">
    <property type="entry name" value="Na_H_Exchanger"/>
    <property type="match status" value="1"/>
</dbReference>
<dbReference type="PANTHER" id="PTHR10110:SF86">
    <property type="entry name" value="SODIUM_HYDROGEN EXCHANGER 7"/>
    <property type="match status" value="1"/>
</dbReference>
<evidence type="ECO:0000256" key="6">
    <source>
        <dbReference type="ARBA" id="ARBA00023053"/>
    </source>
</evidence>
<feature type="transmembrane region" description="Helical" evidence="10">
    <location>
        <begin position="151"/>
        <end position="168"/>
    </location>
</feature>
<evidence type="ECO:0000259" key="11">
    <source>
        <dbReference type="Pfam" id="PF00999"/>
    </source>
</evidence>
<evidence type="ECO:0000256" key="7">
    <source>
        <dbReference type="ARBA" id="ARBA00023065"/>
    </source>
</evidence>
<comment type="function">
    <text evidence="10">Na(+)/H(+) antiporter that extrudes sodium in exchange for external protons.</text>
</comment>
<feature type="transmembrane region" description="Helical" evidence="10">
    <location>
        <begin position="83"/>
        <end position="105"/>
    </location>
</feature>
<comment type="similarity">
    <text evidence="10">Belongs to the monovalent cation:proton antiporter 1 (CPA1) transporter (TC 2.A.36) family.</text>
</comment>
<organism evidence="12 13">
    <name type="scientific">Glaciihabitans tibetensis</name>
    <dbReference type="NCBI Taxonomy" id="1266600"/>
    <lineage>
        <taxon>Bacteria</taxon>
        <taxon>Bacillati</taxon>
        <taxon>Actinomycetota</taxon>
        <taxon>Actinomycetes</taxon>
        <taxon>Micrococcales</taxon>
        <taxon>Microbacteriaceae</taxon>
        <taxon>Glaciihabitans</taxon>
    </lineage>
</organism>
<dbReference type="OrthoDB" id="57886at2"/>
<dbReference type="RefSeq" id="WP_106213612.1">
    <property type="nucleotide sequence ID" value="NZ_PVTL01000007.1"/>
</dbReference>
<dbReference type="GO" id="GO:0051453">
    <property type="term" value="P:regulation of intracellular pH"/>
    <property type="evidence" value="ECO:0007669"/>
    <property type="project" value="TreeGrafter"/>
</dbReference>
<feature type="transmembrane region" description="Helical" evidence="10">
    <location>
        <begin position="343"/>
        <end position="366"/>
    </location>
</feature>
<name>A0A2T0VAD1_9MICO</name>
<comment type="caution">
    <text evidence="12">The sequence shown here is derived from an EMBL/GenBank/DDBJ whole genome shotgun (WGS) entry which is preliminary data.</text>
</comment>
<sequence length="528" mass="56076">MEALAVVVLVGAIIVIGAVAAPRLHVPTPLLLLLLGIAVGFVPQEREVQLPSEAVLVLFLPALLFWESLTTSLREIRRDLRGILLLSTLLVVATAFGVAGIATALGLTWGAALILGAALAPTDATAVGAIAKSLPHRNMTVLRAESLMNDGTALVIFSIAVGIGVSQIDYSGWQITGLVALAYLGGGLIGALAGWGGTLILARIREPIANNALLVVIPFAAFLVAELISASGVIAVVVAGLALSQSGPRVGTPQARQQSLAFWSLATFFLNSALFVLVGIEVHVAVNAVEGDAFGPLLLLTLFAWIAVLVIRFGFQMASVFLIRLLDRRPSQRGRRMSHRARVVSTVSGFRGAVSLAVALAVPTVLASGEPFPGRDEIVFVTTGVVLLTLIVQGLLLPLVIRWAHFEPDTAFDDELAGAELAATTAALEHLTEEAARLGTDAGVRDRVAAQFEEHRALLDASPGVEEDELLRAQDRQAMELRLALLERKRAVMIELRDGGTINDTTLRTMQTRLDREALRLTQPEILE</sequence>
<dbReference type="GO" id="GO:0098719">
    <property type="term" value="P:sodium ion import across plasma membrane"/>
    <property type="evidence" value="ECO:0007669"/>
    <property type="project" value="TreeGrafter"/>
</dbReference>
<keyword evidence="3 10" id="KW-1003">Cell membrane</keyword>
<dbReference type="InterPro" id="IPR038770">
    <property type="entry name" value="Na+/solute_symporter_sf"/>
</dbReference>
<dbReference type="InterPro" id="IPR004705">
    <property type="entry name" value="Cation/H_exchanger_CPA1_bac"/>
</dbReference>
<dbReference type="GO" id="GO:0015385">
    <property type="term" value="F:sodium:proton antiporter activity"/>
    <property type="evidence" value="ECO:0007669"/>
    <property type="project" value="InterPro"/>
</dbReference>
<feature type="transmembrane region" description="Helical" evidence="10">
    <location>
        <begin position="54"/>
        <end position="71"/>
    </location>
</feature>
<feature type="domain" description="Cation/H+ exchanger transmembrane" evidence="11">
    <location>
        <begin position="13"/>
        <end position="402"/>
    </location>
</feature>
<keyword evidence="2 10" id="KW-0813">Transport</keyword>
<evidence type="ECO:0000256" key="10">
    <source>
        <dbReference type="RuleBase" id="RU366002"/>
    </source>
</evidence>
<evidence type="ECO:0000256" key="1">
    <source>
        <dbReference type="ARBA" id="ARBA00004651"/>
    </source>
</evidence>
<dbReference type="GO" id="GO:0005886">
    <property type="term" value="C:plasma membrane"/>
    <property type="evidence" value="ECO:0007669"/>
    <property type="project" value="UniProtKB-SubCell"/>
</dbReference>
<dbReference type="AlphaFoldDB" id="A0A2T0VAD1"/>
<dbReference type="PANTHER" id="PTHR10110">
    <property type="entry name" value="SODIUM/HYDROGEN EXCHANGER"/>
    <property type="match status" value="1"/>
</dbReference>
<dbReference type="Gene3D" id="1.20.1530.20">
    <property type="match status" value="1"/>
</dbReference>
<evidence type="ECO:0000256" key="5">
    <source>
        <dbReference type="ARBA" id="ARBA00022989"/>
    </source>
</evidence>
<evidence type="ECO:0000313" key="12">
    <source>
        <dbReference type="EMBL" id="PRY67142.1"/>
    </source>
</evidence>
<evidence type="ECO:0000256" key="4">
    <source>
        <dbReference type="ARBA" id="ARBA00022692"/>
    </source>
</evidence>
<feature type="transmembrane region" description="Helical" evidence="10">
    <location>
        <begin position="208"/>
        <end position="225"/>
    </location>
</feature>
<evidence type="ECO:0000256" key="2">
    <source>
        <dbReference type="ARBA" id="ARBA00022448"/>
    </source>
</evidence>
<accession>A0A2T0VAD1</accession>
<dbReference type="NCBIfam" id="TIGR00831">
    <property type="entry name" value="a_cpa1"/>
    <property type="match status" value="1"/>
</dbReference>
<dbReference type="InterPro" id="IPR006153">
    <property type="entry name" value="Cation/H_exchanger_TM"/>
</dbReference>
<comment type="subcellular location">
    <subcellularLocation>
        <location evidence="1 10">Cell membrane</location>
        <topology evidence="1 10">Multi-pass membrane protein</topology>
    </subcellularLocation>
</comment>
<keyword evidence="8 10" id="KW-0472">Membrane</keyword>
<evidence type="ECO:0000256" key="9">
    <source>
        <dbReference type="ARBA" id="ARBA00023201"/>
    </source>
</evidence>
<evidence type="ECO:0000256" key="8">
    <source>
        <dbReference type="ARBA" id="ARBA00023136"/>
    </source>
</evidence>
<keyword evidence="10" id="KW-0050">Antiport</keyword>
<keyword evidence="13" id="KW-1185">Reference proteome</keyword>
<keyword evidence="4 10" id="KW-0812">Transmembrane</keyword>
<feature type="transmembrane region" description="Helical" evidence="10">
    <location>
        <begin position="231"/>
        <end position="248"/>
    </location>
</feature>
<dbReference type="GO" id="GO:0015386">
    <property type="term" value="F:potassium:proton antiporter activity"/>
    <property type="evidence" value="ECO:0007669"/>
    <property type="project" value="TreeGrafter"/>
</dbReference>
<keyword evidence="9 10" id="KW-0739">Sodium transport</keyword>
<keyword evidence="6 10" id="KW-0915">Sodium</keyword>